<dbReference type="PROSITE" id="PS50893">
    <property type="entry name" value="ABC_TRANSPORTER_2"/>
    <property type="match status" value="1"/>
</dbReference>
<evidence type="ECO:0000256" key="2">
    <source>
        <dbReference type="ARBA" id="ARBA00022741"/>
    </source>
</evidence>
<dbReference type="PANTHER" id="PTHR42788">
    <property type="entry name" value="TAURINE IMPORT ATP-BINDING PROTEIN-RELATED"/>
    <property type="match status" value="1"/>
</dbReference>
<dbReference type="SUPFAM" id="SSF52540">
    <property type="entry name" value="P-loop containing nucleoside triphosphate hydrolases"/>
    <property type="match status" value="1"/>
</dbReference>
<sequence length="257" mass="28329">MPENALEVAGLRKSFGSLDVLDGIDLTVGDGEFVSVVGPSGSGKSTLFHLVGGLLQPDAGSIRIAGQDAVGKRGRIGYMPQQPALLPWRTVEDNVVLARELAGTPRRKSRAVARDWLDRAGLGGFAQAYPDALSGGMRQRVAFLRALLSDNPLLCLDEPFSALDAMLRADMHRWLLGIWEENRRSVLFVTHNIEEALLLSSTVYVFTRRPARVLERVEVPFARPRSDEAVDDPEFVRLRRHITDLLKTEPLKGPLAQ</sequence>
<evidence type="ECO:0000313" key="6">
    <source>
        <dbReference type="Proteomes" id="UP000598996"/>
    </source>
</evidence>
<keyword evidence="6" id="KW-1185">Reference proteome</keyword>
<keyword evidence="2" id="KW-0547">Nucleotide-binding</keyword>
<reference evidence="5 6" key="1">
    <citation type="submission" date="2021-01" db="EMBL/GenBank/DDBJ databases">
        <title>Actinoplanes sp. nov. LDG1-01 isolated from lichen.</title>
        <authorList>
            <person name="Saeng-In P."/>
            <person name="Phongsopitanun W."/>
            <person name="Kanchanasin P."/>
            <person name="Yuki M."/>
            <person name="Kudo T."/>
            <person name="Ohkuma M."/>
            <person name="Tanasupawat S."/>
        </authorList>
    </citation>
    <scope>NUCLEOTIDE SEQUENCE [LARGE SCALE GENOMIC DNA]</scope>
    <source>
        <strain evidence="5 6">LDG1-01</strain>
    </source>
</reference>
<accession>A0ABS1VEP4</accession>
<gene>
    <name evidence="5" type="ORF">JKJ07_02360</name>
</gene>
<keyword evidence="1" id="KW-0813">Transport</keyword>
<dbReference type="GO" id="GO:0005524">
    <property type="term" value="F:ATP binding"/>
    <property type="evidence" value="ECO:0007669"/>
    <property type="project" value="UniProtKB-KW"/>
</dbReference>
<evidence type="ECO:0000256" key="3">
    <source>
        <dbReference type="ARBA" id="ARBA00022840"/>
    </source>
</evidence>
<dbReference type="Pfam" id="PF00005">
    <property type="entry name" value="ABC_tran"/>
    <property type="match status" value="1"/>
</dbReference>
<dbReference type="PANTHER" id="PTHR42788:SF2">
    <property type="entry name" value="ABC TRANSPORTER ATP-BINDING PROTEIN"/>
    <property type="match status" value="1"/>
</dbReference>
<dbReference type="InterPro" id="IPR027417">
    <property type="entry name" value="P-loop_NTPase"/>
</dbReference>
<evidence type="ECO:0000259" key="4">
    <source>
        <dbReference type="PROSITE" id="PS50893"/>
    </source>
</evidence>
<keyword evidence="3 5" id="KW-0067">ATP-binding</keyword>
<dbReference type="RefSeq" id="WP_202989479.1">
    <property type="nucleotide sequence ID" value="NZ_JAENHO010000001.1"/>
</dbReference>
<protein>
    <submittedName>
        <fullName evidence="5">ABC transporter ATP-binding protein</fullName>
    </submittedName>
</protein>
<name>A0ABS1VEP4_9ACTN</name>
<dbReference type="InterPro" id="IPR003593">
    <property type="entry name" value="AAA+_ATPase"/>
</dbReference>
<dbReference type="InterPro" id="IPR050166">
    <property type="entry name" value="ABC_transporter_ATP-bind"/>
</dbReference>
<dbReference type="Proteomes" id="UP000598996">
    <property type="component" value="Unassembled WGS sequence"/>
</dbReference>
<dbReference type="InterPro" id="IPR017871">
    <property type="entry name" value="ABC_transporter-like_CS"/>
</dbReference>
<evidence type="ECO:0000256" key="1">
    <source>
        <dbReference type="ARBA" id="ARBA00022448"/>
    </source>
</evidence>
<dbReference type="EMBL" id="JAENHO010000001">
    <property type="protein sequence ID" value="MBL7253146.1"/>
    <property type="molecule type" value="Genomic_DNA"/>
</dbReference>
<feature type="domain" description="ABC transporter" evidence="4">
    <location>
        <begin position="6"/>
        <end position="233"/>
    </location>
</feature>
<evidence type="ECO:0000313" key="5">
    <source>
        <dbReference type="EMBL" id="MBL7253146.1"/>
    </source>
</evidence>
<organism evidence="5 6">
    <name type="scientific">Paractinoplanes lichenicola</name>
    <dbReference type="NCBI Taxonomy" id="2802976"/>
    <lineage>
        <taxon>Bacteria</taxon>
        <taxon>Bacillati</taxon>
        <taxon>Actinomycetota</taxon>
        <taxon>Actinomycetes</taxon>
        <taxon>Micromonosporales</taxon>
        <taxon>Micromonosporaceae</taxon>
        <taxon>Paractinoplanes</taxon>
    </lineage>
</organism>
<dbReference type="SMART" id="SM00382">
    <property type="entry name" value="AAA"/>
    <property type="match status" value="1"/>
</dbReference>
<proteinExistence type="predicted"/>
<dbReference type="CDD" id="cd03293">
    <property type="entry name" value="ABC_NrtD_SsuB_transporters"/>
    <property type="match status" value="1"/>
</dbReference>
<dbReference type="InterPro" id="IPR003439">
    <property type="entry name" value="ABC_transporter-like_ATP-bd"/>
</dbReference>
<dbReference type="PROSITE" id="PS00211">
    <property type="entry name" value="ABC_TRANSPORTER_1"/>
    <property type="match status" value="1"/>
</dbReference>
<dbReference type="Gene3D" id="3.40.50.300">
    <property type="entry name" value="P-loop containing nucleotide triphosphate hydrolases"/>
    <property type="match status" value="1"/>
</dbReference>
<comment type="caution">
    <text evidence="5">The sequence shown here is derived from an EMBL/GenBank/DDBJ whole genome shotgun (WGS) entry which is preliminary data.</text>
</comment>